<evidence type="ECO:0000256" key="4">
    <source>
        <dbReference type="ARBA" id="ARBA00022786"/>
    </source>
</evidence>
<dbReference type="Gene3D" id="3.30.2160.10">
    <property type="entry name" value="Hect, E3 ligase catalytic domain"/>
    <property type="match status" value="1"/>
</dbReference>
<comment type="catalytic activity">
    <reaction evidence="1">
        <text>S-ubiquitinyl-[E2 ubiquitin-conjugating enzyme]-L-cysteine + [acceptor protein]-L-lysine = [E2 ubiquitin-conjugating enzyme]-L-cysteine + N(6)-ubiquitinyl-[acceptor protein]-L-lysine.</text>
        <dbReference type="EC" id="2.3.2.26"/>
    </reaction>
</comment>
<feature type="compositionally biased region" description="Acidic residues" evidence="6">
    <location>
        <begin position="171"/>
        <end position="193"/>
    </location>
</feature>
<evidence type="ECO:0000259" key="7">
    <source>
        <dbReference type="PROSITE" id="PS50237"/>
    </source>
</evidence>
<dbReference type="SMART" id="SM00119">
    <property type="entry name" value="HECTc"/>
    <property type="match status" value="1"/>
</dbReference>
<reference evidence="8" key="1">
    <citation type="submission" date="2020-06" db="EMBL/GenBank/DDBJ databases">
        <authorList>
            <consortium name="Plant Systems Biology data submission"/>
        </authorList>
    </citation>
    <scope>NUCLEOTIDE SEQUENCE</scope>
    <source>
        <strain evidence="8">D6</strain>
    </source>
</reference>
<dbReference type="PANTHER" id="PTHR45700:SF2">
    <property type="entry name" value="UBIQUITIN-PROTEIN LIGASE E3C"/>
    <property type="match status" value="1"/>
</dbReference>
<dbReference type="GO" id="GO:0006511">
    <property type="term" value="P:ubiquitin-dependent protein catabolic process"/>
    <property type="evidence" value="ECO:0007669"/>
    <property type="project" value="TreeGrafter"/>
</dbReference>
<keyword evidence="9" id="KW-1185">Reference proteome</keyword>
<evidence type="ECO:0000313" key="8">
    <source>
        <dbReference type="EMBL" id="CAB9516141.1"/>
    </source>
</evidence>
<evidence type="ECO:0000256" key="6">
    <source>
        <dbReference type="SAM" id="MobiDB-lite"/>
    </source>
</evidence>
<keyword evidence="4 5" id="KW-0833">Ubl conjugation pathway</keyword>
<accession>A0A9N8E7E9</accession>
<evidence type="ECO:0000256" key="1">
    <source>
        <dbReference type="ARBA" id="ARBA00000885"/>
    </source>
</evidence>
<feature type="region of interest" description="Disordered" evidence="6">
    <location>
        <begin position="159"/>
        <end position="203"/>
    </location>
</feature>
<evidence type="ECO:0000256" key="3">
    <source>
        <dbReference type="ARBA" id="ARBA00022679"/>
    </source>
</evidence>
<dbReference type="GO" id="GO:0000209">
    <property type="term" value="P:protein polyubiquitination"/>
    <property type="evidence" value="ECO:0007669"/>
    <property type="project" value="InterPro"/>
</dbReference>
<comment type="caution">
    <text evidence="8">The sequence shown here is derived from an EMBL/GenBank/DDBJ whole genome shotgun (WGS) entry which is preliminary data.</text>
</comment>
<dbReference type="GO" id="GO:0061630">
    <property type="term" value="F:ubiquitin protein ligase activity"/>
    <property type="evidence" value="ECO:0007669"/>
    <property type="project" value="UniProtKB-EC"/>
</dbReference>
<sequence>MARAEERGSSQDMLTCTMVTVFCDIFAHSLIALSDDKFLIQYTNVKDLDGDAKKKKVVMAERVIEYLRDLLYEVYWSKPVLLDDVKLASSSTILSSDEDALRCMRARFLLSGTKLWGSLYERWCRLVRSIPFCDESAWWFPHLASQEGGNAVVNAAAQRSAGGDPNGLMDMDVDEESEDEEDGMDESQTDDDNAANQGMSTADAESDALANAFRDPKMARVLTCIPQALPFERRVRLFDSLLTADKLKTQDENAEFRMAMLSMMRGEENVVSGGRERVEIRRDKLYDDSMRQLNQLGSKLKKKVQVSFVNQHGTQEAGIDGGGVFKEFLDDLIKDAFSKGTSASGIPRLFTVTPLETLKVNSALTQDGAALPHYEFLGRVLGKAVYESILVDPQFSLPFLNQLLGKRNSLEDLKNDDFQYYTNLTKLLTLKENEIEELGLTFEITLGDGSSMRTVELLPGGRSKAVTKANVIQYVHLVSHQRLNVEAAVQTKSFLNGFRDLIPASWVRLFSAYELQKLISGDDSLRGFDVASLKRSMQYAAGYHLSQPVMQWFWEVLEDFTPEQQRKFLRFMTSCSRQPLLGFSSLDPPPCVQQIRLPDQVFEDDLAVVAKNVPLPTSSTCMNLLKLPNYRNKELLRKKLLDAVESGAGFELT</sequence>
<dbReference type="InterPro" id="IPR044611">
    <property type="entry name" value="E3A/B/C-like"/>
</dbReference>
<dbReference type="EMBL" id="CAICTM010000762">
    <property type="protein sequence ID" value="CAB9516141.1"/>
    <property type="molecule type" value="Genomic_DNA"/>
</dbReference>
<protein>
    <recommendedName>
        <fullName evidence="2">HECT-type E3 ubiquitin transferase</fullName>
        <ecNumber evidence="2">2.3.2.26</ecNumber>
    </recommendedName>
</protein>
<dbReference type="OrthoDB" id="8068875at2759"/>
<evidence type="ECO:0000256" key="2">
    <source>
        <dbReference type="ARBA" id="ARBA00012485"/>
    </source>
</evidence>
<keyword evidence="3" id="KW-0808">Transferase</keyword>
<dbReference type="AlphaFoldDB" id="A0A9N8E7E9"/>
<evidence type="ECO:0000256" key="5">
    <source>
        <dbReference type="PROSITE-ProRule" id="PRU00104"/>
    </source>
</evidence>
<proteinExistence type="predicted"/>
<dbReference type="EC" id="2.3.2.26" evidence="2"/>
<dbReference type="Pfam" id="PF00632">
    <property type="entry name" value="HECT"/>
    <property type="match status" value="1"/>
</dbReference>
<feature type="active site" description="Glycyl thioester intermediate" evidence="5">
    <location>
        <position position="621"/>
    </location>
</feature>
<gene>
    <name evidence="8" type="ORF">SEMRO_763_G198860.1</name>
</gene>
<dbReference type="Proteomes" id="UP001153069">
    <property type="component" value="Unassembled WGS sequence"/>
</dbReference>
<evidence type="ECO:0000313" key="9">
    <source>
        <dbReference type="Proteomes" id="UP001153069"/>
    </source>
</evidence>
<dbReference type="CDD" id="cd00078">
    <property type="entry name" value="HECTc"/>
    <property type="match status" value="1"/>
</dbReference>
<feature type="domain" description="HECT" evidence="7">
    <location>
        <begin position="300"/>
        <end position="653"/>
    </location>
</feature>
<dbReference type="SUPFAM" id="SSF56204">
    <property type="entry name" value="Hect, E3 ligase catalytic domain"/>
    <property type="match status" value="1"/>
</dbReference>
<name>A0A9N8E7E9_9STRA</name>
<dbReference type="InterPro" id="IPR000569">
    <property type="entry name" value="HECT_dom"/>
</dbReference>
<dbReference type="Gene3D" id="3.90.1750.10">
    <property type="entry name" value="Hect, E3 ligase catalytic domains"/>
    <property type="match status" value="1"/>
</dbReference>
<dbReference type="Gene3D" id="3.30.2410.10">
    <property type="entry name" value="Hect, E3 ligase catalytic domain"/>
    <property type="match status" value="1"/>
</dbReference>
<organism evidence="8 9">
    <name type="scientific">Seminavis robusta</name>
    <dbReference type="NCBI Taxonomy" id="568900"/>
    <lineage>
        <taxon>Eukaryota</taxon>
        <taxon>Sar</taxon>
        <taxon>Stramenopiles</taxon>
        <taxon>Ochrophyta</taxon>
        <taxon>Bacillariophyta</taxon>
        <taxon>Bacillariophyceae</taxon>
        <taxon>Bacillariophycidae</taxon>
        <taxon>Naviculales</taxon>
        <taxon>Naviculaceae</taxon>
        <taxon>Seminavis</taxon>
    </lineage>
</organism>
<dbReference type="InterPro" id="IPR035983">
    <property type="entry name" value="Hect_E3_ubiquitin_ligase"/>
</dbReference>
<dbReference type="PANTHER" id="PTHR45700">
    <property type="entry name" value="UBIQUITIN-PROTEIN LIGASE E3C"/>
    <property type="match status" value="1"/>
</dbReference>
<dbReference type="PROSITE" id="PS50237">
    <property type="entry name" value="HECT"/>
    <property type="match status" value="1"/>
</dbReference>